<dbReference type="InterPro" id="IPR001647">
    <property type="entry name" value="HTH_TetR"/>
</dbReference>
<dbReference type="InterPro" id="IPR009057">
    <property type="entry name" value="Homeodomain-like_sf"/>
</dbReference>
<dbReference type="EMBL" id="DF820460">
    <property type="protein sequence ID" value="GAK53810.1"/>
    <property type="molecule type" value="Genomic_DNA"/>
</dbReference>
<keyword evidence="5" id="KW-1185">Reference proteome</keyword>
<dbReference type="Proteomes" id="UP000030700">
    <property type="component" value="Unassembled WGS sequence"/>
</dbReference>
<evidence type="ECO:0000313" key="4">
    <source>
        <dbReference type="EMBL" id="GAK53810.1"/>
    </source>
</evidence>
<sequence>MPPQINFSKEIVLNEAFELVRQEGFQAMTARRIAQRLNCSTQPIYSAFASMKELEDAVLEKATNHIVQYLLQEEQTPYPFLNIGLRYLQFAREEKELFKLLYLSGKGELIPQEVEPFIAKFTQRMKQETYLQGLEEVRFTRMFMSMWIFTHGLIMLSFTQTDEDAAATAAFAKQQLLHMGRTVIEWEFLDQQRRVDSRLNDCGVPNLEEQAPQIS</sequence>
<dbReference type="Gene3D" id="1.10.357.10">
    <property type="entry name" value="Tetracycline Repressor, domain 2"/>
    <property type="match status" value="1"/>
</dbReference>
<dbReference type="HOGENOM" id="CLU_100170_0_0_0"/>
<name>A0A081BQX9_9BACT</name>
<protein>
    <submittedName>
        <fullName evidence="4">Putative transcriptional regulator, TetR family</fullName>
    </submittedName>
</protein>
<accession>A0A081BQX9</accession>
<dbReference type="SUPFAM" id="SSF48498">
    <property type="entry name" value="Tetracyclin repressor-like, C-terminal domain"/>
    <property type="match status" value="1"/>
</dbReference>
<evidence type="ECO:0000256" key="1">
    <source>
        <dbReference type="ARBA" id="ARBA00023125"/>
    </source>
</evidence>
<dbReference type="PROSITE" id="PS50977">
    <property type="entry name" value="HTH_TETR_2"/>
    <property type="match status" value="1"/>
</dbReference>
<evidence type="ECO:0000259" key="3">
    <source>
        <dbReference type="PROSITE" id="PS50977"/>
    </source>
</evidence>
<evidence type="ECO:0000256" key="2">
    <source>
        <dbReference type="PROSITE-ProRule" id="PRU00335"/>
    </source>
</evidence>
<dbReference type="InterPro" id="IPR036271">
    <property type="entry name" value="Tet_transcr_reg_TetR-rel_C_sf"/>
</dbReference>
<dbReference type="STRING" id="1499966.U14_05084"/>
<gene>
    <name evidence="4" type="ORF">U14_05084</name>
</gene>
<feature type="domain" description="HTH tetR-type" evidence="3">
    <location>
        <begin position="6"/>
        <end position="66"/>
    </location>
</feature>
<proteinExistence type="predicted"/>
<dbReference type="GO" id="GO:0003677">
    <property type="term" value="F:DNA binding"/>
    <property type="evidence" value="ECO:0007669"/>
    <property type="project" value="UniProtKB-UniRule"/>
</dbReference>
<dbReference type="Pfam" id="PF00440">
    <property type="entry name" value="TetR_N"/>
    <property type="match status" value="1"/>
</dbReference>
<dbReference type="AlphaFoldDB" id="A0A081BQX9"/>
<reference evidence="4 5" key="1">
    <citation type="journal article" date="2015" name="PeerJ">
        <title>First genomic representation of candidate bacterial phylum KSB3 points to enhanced environmental sensing as a trigger of wastewater bulking.</title>
        <authorList>
            <person name="Sekiguchi Y."/>
            <person name="Ohashi A."/>
            <person name="Parks D.H."/>
            <person name="Yamauchi T."/>
            <person name="Tyson G.W."/>
            <person name="Hugenholtz P."/>
        </authorList>
    </citation>
    <scope>NUCLEOTIDE SEQUENCE [LARGE SCALE GENOMIC DNA]</scope>
</reference>
<organism evidence="4 5">
    <name type="scientific">Candidatus Moduliflexus flocculans</name>
    <dbReference type="NCBI Taxonomy" id="1499966"/>
    <lineage>
        <taxon>Bacteria</taxon>
        <taxon>Candidatus Moduliflexota</taxon>
        <taxon>Candidatus Moduliflexia</taxon>
        <taxon>Candidatus Moduliflexales</taxon>
        <taxon>Candidatus Moduliflexaceae</taxon>
    </lineage>
</organism>
<dbReference type="SUPFAM" id="SSF46689">
    <property type="entry name" value="Homeodomain-like"/>
    <property type="match status" value="1"/>
</dbReference>
<evidence type="ECO:0000313" key="5">
    <source>
        <dbReference type="Proteomes" id="UP000030700"/>
    </source>
</evidence>
<keyword evidence="1 2" id="KW-0238">DNA-binding</keyword>
<feature type="DNA-binding region" description="H-T-H motif" evidence="2">
    <location>
        <begin position="29"/>
        <end position="48"/>
    </location>
</feature>